<name>E3MJH3_CAERE</name>
<dbReference type="STRING" id="31234.E3MJH3"/>
<dbReference type="OrthoDB" id="5907666at2759"/>
<dbReference type="EMBL" id="DS268450">
    <property type="protein sequence ID" value="EFP03732.1"/>
    <property type="molecule type" value="Genomic_DNA"/>
</dbReference>
<gene>
    <name evidence="1" type="ORF">CRE_19133</name>
</gene>
<dbReference type="SUPFAM" id="SSF82199">
    <property type="entry name" value="SET domain"/>
    <property type="match status" value="1"/>
</dbReference>
<evidence type="ECO:0000313" key="2">
    <source>
        <dbReference type="Proteomes" id="UP000008281"/>
    </source>
</evidence>
<proteinExistence type="predicted"/>
<keyword evidence="2" id="KW-1185">Reference proteome</keyword>
<sequence>MYYGSLVTHTHNNGSRIADEDHLPAVSAFLQQLHDFKPTVTRTRPNIINDYYHHDSFKELLQDVPNIVPKITEINKLVEIRHCGRKGNGVVALQDIPPKTYLRTYYGEITTVKEKARKMKLGEMSLDKETKFYTF</sequence>
<reference evidence="1" key="1">
    <citation type="submission" date="2007-07" db="EMBL/GenBank/DDBJ databases">
        <title>PCAP assembly of the Caenorhabditis remanei genome.</title>
        <authorList>
            <consortium name="The Caenorhabditis remanei Sequencing Consortium"/>
            <person name="Wilson R.K."/>
        </authorList>
    </citation>
    <scope>NUCLEOTIDE SEQUENCE [LARGE SCALE GENOMIC DNA]</scope>
    <source>
        <strain evidence="1">PB4641</strain>
    </source>
</reference>
<dbReference type="AlphaFoldDB" id="E3MJH3"/>
<evidence type="ECO:0000313" key="1">
    <source>
        <dbReference type="EMBL" id="EFP03732.1"/>
    </source>
</evidence>
<dbReference type="InterPro" id="IPR046341">
    <property type="entry name" value="SET_dom_sf"/>
</dbReference>
<protein>
    <submittedName>
        <fullName evidence="1">Uncharacterized protein</fullName>
    </submittedName>
</protein>
<organism evidence="2">
    <name type="scientific">Caenorhabditis remanei</name>
    <name type="common">Caenorhabditis vulgaris</name>
    <dbReference type="NCBI Taxonomy" id="31234"/>
    <lineage>
        <taxon>Eukaryota</taxon>
        <taxon>Metazoa</taxon>
        <taxon>Ecdysozoa</taxon>
        <taxon>Nematoda</taxon>
        <taxon>Chromadorea</taxon>
        <taxon>Rhabditida</taxon>
        <taxon>Rhabditina</taxon>
        <taxon>Rhabditomorpha</taxon>
        <taxon>Rhabditoidea</taxon>
        <taxon>Rhabditidae</taxon>
        <taxon>Peloderinae</taxon>
        <taxon>Caenorhabditis</taxon>
    </lineage>
</organism>
<dbReference type="Proteomes" id="UP000008281">
    <property type="component" value="Unassembled WGS sequence"/>
</dbReference>
<dbReference type="Gene3D" id="2.170.270.10">
    <property type="entry name" value="SET domain"/>
    <property type="match status" value="1"/>
</dbReference>
<accession>E3MJH3</accession>
<dbReference type="HOGENOM" id="CLU_1887675_0_0_1"/>
<dbReference type="InParanoid" id="E3MJH3"/>